<evidence type="ECO:0000256" key="1">
    <source>
        <dbReference type="SAM" id="SignalP"/>
    </source>
</evidence>
<organism evidence="2 3">
    <name type="scientific">Plakobranchus ocellatus</name>
    <dbReference type="NCBI Taxonomy" id="259542"/>
    <lineage>
        <taxon>Eukaryota</taxon>
        <taxon>Metazoa</taxon>
        <taxon>Spiralia</taxon>
        <taxon>Lophotrochozoa</taxon>
        <taxon>Mollusca</taxon>
        <taxon>Gastropoda</taxon>
        <taxon>Heterobranchia</taxon>
        <taxon>Euthyneura</taxon>
        <taxon>Panpulmonata</taxon>
        <taxon>Sacoglossa</taxon>
        <taxon>Placobranchoidea</taxon>
        <taxon>Plakobranchidae</taxon>
        <taxon>Plakobranchus</taxon>
    </lineage>
</organism>
<keyword evidence="3" id="KW-1185">Reference proteome</keyword>
<keyword evidence="1" id="KW-0732">Signal</keyword>
<comment type="caution">
    <text evidence="2">The sequence shown here is derived from an EMBL/GenBank/DDBJ whole genome shotgun (WGS) entry which is preliminary data.</text>
</comment>
<feature type="signal peptide" evidence="1">
    <location>
        <begin position="1"/>
        <end position="23"/>
    </location>
</feature>
<evidence type="ECO:0000313" key="2">
    <source>
        <dbReference type="EMBL" id="GFN88517.1"/>
    </source>
</evidence>
<name>A0AAV3Z170_9GAST</name>
<reference evidence="2 3" key="1">
    <citation type="journal article" date="2021" name="Elife">
        <title>Chloroplast acquisition without the gene transfer in kleptoplastic sea slugs, Plakobranchus ocellatus.</title>
        <authorList>
            <person name="Maeda T."/>
            <person name="Takahashi S."/>
            <person name="Yoshida T."/>
            <person name="Shimamura S."/>
            <person name="Takaki Y."/>
            <person name="Nagai Y."/>
            <person name="Toyoda A."/>
            <person name="Suzuki Y."/>
            <person name="Arimoto A."/>
            <person name="Ishii H."/>
            <person name="Satoh N."/>
            <person name="Nishiyama T."/>
            <person name="Hasebe M."/>
            <person name="Maruyama T."/>
            <person name="Minagawa J."/>
            <person name="Obokata J."/>
            <person name="Shigenobu S."/>
        </authorList>
    </citation>
    <scope>NUCLEOTIDE SEQUENCE [LARGE SCALE GENOMIC DNA]</scope>
</reference>
<proteinExistence type="predicted"/>
<accession>A0AAV3Z170</accession>
<dbReference type="Proteomes" id="UP000735302">
    <property type="component" value="Unassembled WGS sequence"/>
</dbReference>
<feature type="chain" id="PRO_5043696890" evidence="1">
    <location>
        <begin position="24"/>
        <end position="95"/>
    </location>
</feature>
<evidence type="ECO:0000313" key="3">
    <source>
        <dbReference type="Proteomes" id="UP000735302"/>
    </source>
</evidence>
<sequence>MNYLSYVLRPLLIFLPVCSLTRAVRVVRLIDPNLQLGVQLRGSSCIALEFRATCPLIGFCGEHDALELNIKTDPCQEPTSQFMVLSLSLARKGHC</sequence>
<protein>
    <submittedName>
        <fullName evidence="2">Uncharacterized protein</fullName>
    </submittedName>
</protein>
<dbReference type="EMBL" id="BLXT01001848">
    <property type="protein sequence ID" value="GFN88517.1"/>
    <property type="molecule type" value="Genomic_DNA"/>
</dbReference>
<dbReference type="AlphaFoldDB" id="A0AAV3Z170"/>
<gene>
    <name evidence="2" type="ORF">PoB_001502300</name>
</gene>